<protein>
    <recommendedName>
        <fullName evidence="4">Cystatin domain-containing protein</fullName>
    </recommendedName>
</protein>
<feature type="domain" description="Cystatin" evidence="4">
    <location>
        <begin position="48"/>
        <end position="128"/>
    </location>
</feature>
<keyword evidence="7" id="KW-1185">Reference proteome</keyword>
<evidence type="ECO:0000256" key="2">
    <source>
        <dbReference type="ARBA" id="ARBA00022704"/>
    </source>
</evidence>
<keyword evidence="2" id="KW-0789">Thiol protease inhibitor</keyword>
<evidence type="ECO:0000313" key="7">
    <source>
        <dbReference type="Proteomes" id="UP000289738"/>
    </source>
</evidence>
<sequence length="131" mass="14789">MALSVSSKEGSMRSYCHIMLFLVLLDSLCYSSLAMVTAWPVIYKSPMILNVEEAWVIEMAILAVKEHNKRSKANLKLEKLLSCVADVSPIDTIYILQLLARDGLHTHKYTAQLIQTASSSAYKLRRFERAP</sequence>
<accession>A0A444ZD47</accession>
<dbReference type="Proteomes" id="UP000289738">
    <property type="component" value="Chromosome B04"/>
</dbReference>
<dbReference type="EMBL" id="SDMP01000014">
    <property type="protein sequence ID" value="RYR12097.1"/>
    <property type="molecule type" value="Genomic_DNA"/>
</dbReference>
<keyword evidence="1" id="KW-0646">Protease inhibitor</keyword>
<evidence type="ECO:0000313" key="5">
    <source>
        <dbReference type="EMBL" id="RYR12096.1"/>
    </source>
</evidence>
<evidence type="ECO:0000313" key="6">
    <source>
        <dbReference type="EMBL" id="RYR12097.1"/>
    </source>
</evidence>
<comment type="caution">
    <text evidence="6">The sequence shown here is derived from an EMBL/GenBank/DDBJ whole genome shotgun (WGS) entry which is preliminary data.</text>
</comment>
<keyword evidence="3" id="KW-0472">Membrane</keyword>
<evidence type="ECO:0000256" key="3">
    <source>
        <dbReference type="SAM" id="Phobius"/>
    </source>
</evidence>
<dbReference type="Gene3D" id="3.10.450.10">
    <property type="match status" value="1"/>
</dbReference>
<dbReference type="EMBL" id="SDMP01000014">
    <property type="protein sequence ID" value="RYR12096.1"/>
    <property type="molecule type" value="Genomic_DNA"/>
</dbReference>
<dbReference type="Pfam" id="PF16845">
    <property type="entry name" value="SQAPI"/>
    <property type="match status" value="1"/>
</dbReference>
<dbReference type="SUPFAM" id="SSF54403">
    <property type="entry name" value="Cystatin/monellin"/>
    <property type="match status" value="1"/>
</dbReference>
<evidence type="ECO:0000256" key="1">
    <source>
        <dbReference type="ARBA" id="ARBA00022690"/>
    </source>
</evidence>
<evidence type="ECO:0000259" key="4">
    <source>
        <dbReference type="Pfam" id="PF16845"/>
    </source>
</evidence>
<keyword evidence="3" id="KW-0812">Transmembrane</keyword>
<gene>
    <name evidence="5" type="ORF">Ahy_B04g069625</name>
    <name evidence="6" type="ORF">Ahy_B04g069626</name>
</gene>
<dbReference type="GO" id="GO:0004869">
    <property type="term" value="F:cysteine-type endopeptidase inhibitor activity"/>
    <property type="evidence" value="ECO:0007669"/>
    <property type="project" value="UniProtKB-KW"/>
</dbReference>
<feature type="transmembrane region" description="Helical" evidence="3">
    <location>
        <begin position="20"/>
        <end position="42"/>
    </location>
</feature>
<keyword evidence="3" id="KW-1133">Transmembrane helix</keyword>
<dbReference type="InterPro" id="IPR000010">
    <property type="entry name" value="Cystatin_dom"/>
</dbReference>
<reference evidence="6 7" key="1">
    <citation type="submission" date="2019-01" db="EMBL/GenBank/DDBJ databases">
        <title>Sequencing of cultivated peanut Arachis hypogaea provides insights into genome evolution and oil improvement.</title>
        <authorList>
            <person name="Chen X."/>
        </authorList>
    </citation>
    <scope>NUCLEOTIDE SEQUENCE [LARGE SCALE GENOMIC DNA]</scope>
    <source>
        <strain evidence="7">cv. Fuhuasheng</strain>
        <strain evidence="6">GDAAS-fuhuasheng2018</strain>
        <tissue evidence="6">Leaves</tissue>
    </source>
</reference>
<organism evidence="6 7">
    <name type="scientific">Arachis hypogaea</name>
    <name type="common">Peanut</name>
    <dbReference type="NCBI Taxonomy" id="3818"/>
    <lineage>
        <taxon>Eukaryota</taxon>
        <taxon>Viridiplantae</taxon>
        <taxon>Streptophyta</taxon>
        <taxon>Embryophyta</taxon>
        <taxon>Tracheophyta</taxon>
        <taxon>Spermatophyta</taxon>
        <taxon>Magnoliopsida</taxon>
        <taxon>eudicotyledons</taxon>
        <taxon>Gunneridae</taxon>
        <taxon>Pentapetalae</taxon>
        <taxon>rosids</taxon>
        <taxon>fabids</taxon>
        <taxon>Fabales</taxon>
        <taxon>Fabaceae</taxon>
        <taxon>Papilionoideae</taxon>
        <taxon>50 kb inversion clade</taxon>
        <taxon>dalbergioids sensu lato</taxon>
        <taxon>Dalbergieae</taxon>
        <taxon>Pterocarpus clade</taxon>
        <taxon>Arachis</taxon>
    </lineage>
</organism>
<dbReference type="AlphaFoldDB" id="A0A444ZD47"/>
<proteinExistence type="predicted"/>
<name>A0A444ZD47_ARAHY</name>
<dbReference type="InterPro" id="IPR046350">
    <property type="entry name" value="Cystatin_sf"/>
</dbReference>